<accession>A0A8T1VJ94</accession>
<proteinExistence type="predicted"/>
<dbReference type="OrthoDB" id="117571at2759"/>
<dbReference type="AlphaFoldDB" id="A0A8T1VJ94"/>
<sequence length="413" mass="45861">MSLPPTNVVLMDSPPGMDSSFRSRADSTIQATKKRRRSSLTNDDIISALKGTTRSRGRSRIANKTPLTATHELRLLRAQVASMEEELHRLQAKWTKQLPDERVLTTAQHTASKKREVAVTEAAHIELQEMLLQQQLMFATLQAAVFRAPLHSSGQEILKSLHFDTRFGREPDERSKMLAAHNARSLATVPSMMSRFTQMAVDKVRALQDEGDPASKSVLPVSQIDVTGCKSHTLVSSVFMSEIPHTSMEDVYAAALAYHDAIPTIMKLHFGVDATRTRLNGVDAPAAYWRLSLDGVGLPANVNHILSSELTPSHGMIHMDAVVDDPLHPQSQSSPLEYGISGLTMTPRREPLTGRTVAVTLRWVVLYRYKLLPDDPALRKDLEIIRPILNGDLITASVCSYIQELQQQSPRNE</sequence>
<gene>
    <name evidence="2" type="ORF">PHYPSEUDO_007625</name>
</gene>
<evidence type="ECO:0000313" key="3">
    <source>
        <dbReference type="Proteomes" id="UP000694044"/>
    </source>
</evidence>
<feature type="compositionally biased region" description="Polar residues" evidence="1">
    <location>
        <begin position="20"/>
        <end position="31"/>
    </location>
</feature>
<feature type="region of interest" description="Disordered" evidence="1">
    <location>
        <begin position="1"/>
        <end position="42"/>
    </location>
</feature>
<reference evidence="2" key="1">
    <citation type="submission" date="2021-02" db="EMBL/GenBank/DDBJ databases">
        <authorList>
            <person name="Palmer J.M."/>
        </authorList>
    </citation>
    <scope>NUCLEOTIDE SEQUENCE</scope>
    <source>
        <strain evidence="2">SCRP734</strain>
    </source>
</reference>
<keyword evidence="3" id="KW-1185">Reference proteome</keyword>
<name>A0A8T1VJ94_9STRA</name>
<evidence type="ECO:0000313" key="2">
    <source>
        <dbReference type="EMBL" id="KAG7380203.1"/>
    </source>
</evidence>
<dbReference type="EMBL" id="JAGDFM010000305">
    <property type="protein sequence ID" value="KAG7380203.1"/>
    <property type="molecule type" value="Genomic_DNA"/>
</dbReference>
<organism evidence="2 3">
    <name type="scientific">Phytophthora pseudosyringae</name>
    <dbReference type="NCBI Taxonomy" id="221518"/>
    <lineage>
        <taxon>Eukaryota</taxon>
        <taxon>Sar</taxon>
        <taxon>Stramenopiles</taxon>
        <taxon>Oomycota</taxon>
        <taxon>Peronosporomycetes</taxon>
        <taxon>Peronosporales</taxon>
        <taxon>Peronosporaceae</taxon>
        <taxon>Phytophthora</taxon>
    </lineage>
</organism>
<comment type="caution">
    <text evidence="2">The sequence shown here is derived from an EMBL/GenBank/DDBJ whole genome shotgun (WGS) entry which is preliminary data.</text>
</comment>
<dbReference type="Proteomes" id="UP000694044">
    <property type="component" value="Unassembled WGS sequence"/>
</dbReference>
<protein>
    <submittedName>
        <fullName evidence="2">Uncharacterized protein</fullName>
    </submittedName>
</protein>
<evidence type="ECO:0000256" key="1">
    <source>
        <dbReference type="SAM" id="MobiDB-lite"/>
    </source>
</evidence>